<dbReference type="Proteomes" id="UP001189429">
    <property type="component" value="Unassembled WGS sequence"/>
</dbReference>
<keyword evidence="1" id="KW-0812">Transmembrane</keyword>
<evidence type="ECO:0000313" key="3">
    <source>
        <dbReference type="Proteomes" id="UP001189429"/>
    </source>
</evidence>
<reference evidence="2" key="1">
    <citation type="submission" date="2023-10" db="EMBL/GenBank/DDBJ databases">
        <authorList>
            <person name="Chen Y."/>
            <person name="Shah S."/>
            <person name="Dougan E. K."/>
            <person name="Thang M."/>
            <person name="Chan C."/>
        </authorList>
    </citation>
    <scope>NUCLEOTIDE SEQUENCE [LARGE SCALE GENOMIC DNA]</scope>
</reference>
<comment type="caution">
    <text evidence="2">The sequence shown here is derived from an EMBL/GenBank/DDBJ whole genome shotgun (WGS) entry which is preliminary data.</text>
</comment>
<keyword evidence="3" id="KW-1185">Reference proteome</keyword>
<sequence length="132" mass="14503">MTSATFLEPPLAVFPVAMPRLKRFAMVLDRSPNKFFFMELGLFLGVALALLSLLCMPLPPVLSVLETLVMFPMLVSPSCMPLPLVTFIFVMCLLRVPLQLVAPDFVLLAMPSLLSVPLSANGIEPHGARRYS</sequence>
<evidence type="ECO:0000256" key="1">
    <source>
        <dbReference type="SAM" id="Phobius"/>
    </source>
</evidence>
<gene>
    <name evidence="2" type="ORF">PCOR1329_LOCUS63215</name>
</gene>
<evidence type="ECO:0008006" key="4">
    <source>
        <dbReference type="Google" id="ProtNLM"/>
    </source>
</evidence>
<organism evidence="2 3">
    <name type="scientific">Prorocentrum cordatum</name>
    <dbReference type="NCBI Taxonomy" id="2364126"/>
    <lineage>
        <taxon>Eukaryota</taxon>
        <taxon>Sar</taxon>
        <taxon>Alveolata</taxon>
        <taxon>Dinophyceae</taxon>
        <taxon>Prorocentrales</taxon>
        <taxon>Prorocentraceae</taxon>
        <taxon>Prorocentrum</taxon>
    </lineage>
</organism>
<feature type="transmembrane region" description="Helical" evidence="1">
    <location>
        <begin position="73"/>
        <end position="93"/>
    </location>
</feature>
<keyword evidence="1" id="KW-1133">Transmembrane helix</keyword>
<accession>A0ABN9W1M4</accession>
<dbReference type="EMBL" id="CAUYUJ010018016">
    <property type="protein sequence ID" value="CAK0879923.1"/>
    <property type="molecule type" value="Genomic_DNA"/>
</dbReference>
<evidence type="ECO:0000313" key="2">
    <source>
        <dbReference type="EMBL" id="CAK0879923.1"/>
    </source>
</evidence>
<protein>
    <recommendedName>
        <fullName evidence="4">Transmembrane protein</fullName>
    </recommendedName>
</protein>
<proteinExistence type="predicted"/>
<keyword evidence="1" id="KW-0472">Membrane</keyword>
<name>A0ABN9W1M4_9DINO</name>